<comment type="caution">
    <text evidence="3">The sequence shown here is derived from an EMBL/GenBank/DDBJ whole genome shotgun (WGS) entry which is preliminary data.</text>
</comment>
<dbReference type="GO" id="GO:0016787">
    <property type="term" value="F:hydrolase activity"/>
    <property type="evidence" value="ECO:0007669"/>
    <property type="project" value="InterPro"/>
</dbReference>
<keyword evidence="1" id="KW-0812">Transmembrane</keyword>
<protein>
    <recommendedName>
        <fullName evidence="2">Helicase ATP-binding domain-containing protein</fullName>
    </recommendedName>
</protein>
<dbReference type="InterPro" id="IPR006935">
    <property type="entry name" value="Helicase/UvrB_N"/>
</dbReference>
<accession>A0A6N7V0P7</accession>
<dbReference type="PANTHER" id="PTHR47396:SF1">
    <property type="entry name" value="ATP-DEPENDENT HELICASE IRC3-RELATED"/>
    <property type="match status" value="1"/>
</dbReference>
<dbReference type="GO" id="GO:0005524">
    <property type="term" value="F:ATP binding"/>
    <property type="evidence" value="ECO:0007669"/>
    <property type="project" value="InterPro"/>
</dbReference>
<keyword evidence="1" id="KW-0472">Membrane</keyword>
<dbReference type="InterPro" id="IPR027417">
    <property type="entry name" value="P-loop_NTPase"/>
</dbReference>
<dbReference type="InterPro" id="IPR014001">
    <property type="entry name" value="Helicase_ATP-bd"/>
</dbReference>
<evidence type="ECO:0000259" key="2">
    <source>
        <dbReference type="PROSITE" id="PS51192"/>
    </source>
</evidence>
<dbReference type="SUPFAM" id="SSF52540">
    <property type="entry name" value="P-loop containing nucleoside triphosphate hydrolases"/>
    <property type="match status" value="1"/>
</dbReference>
<dbReference type="GO" id="GO:0005829">
    <property type="term" value="C:cytosol"/>
    <property type="evidence" value="ECO:0007669"/>
    <property type="project" value="TreeGrafter"/>
</dbReference>
<evidence type="ECO:0000313" key="4">
    <source>
        <dbReference type="Proteomes" id="UP000434409"/>
    </source>
</evidence>
<feature type="transmembrane region" description="Helical" evidence="1">
    <location>
        <begin position="659"/>
        <end position="681"/>
    </location>
</feature>
<dbReference type="Proteomes" id="UP000434409">
    <property type="component" value="Unassembled WGS sequence"/>
</dbReference>
<dbReference type="GO" id="GO:0003677">
    <property type="term" value="F:DNA binding"/>
    <property type="evidence" value="ECO:0007669"/>
    <property type="project" value="InterPro"/>
</dbReference>
<dbReference type="PANTHER" id="PTHR47396">
    <property type="entry name" value="TYPE I RESTRICTION ENZYME ECOKI R PROTEIN"/>
    <property type="match status" value="1"/>
</dbReference>
<dbReference type="InterPro" id="IPR050742">
    <property type="entry name" value="Helicase_Restrict-Modif_Enz"/>
</dbReference>
<evidence type="ECO:0000256" key="1">
    <source>
        <dbReference type="SAM" id="Phobius"/>
    </source>
</evidence>
<reference evidence="3 4" key="1">
    <citation type="submission" date="2019-08" db="EMBL/GenBank/DDBJ databases">
        <title>In-depth cultivation of the pig gut microbiome towards novel bacterial diversity and tailored functional studies.</title>
        <authorList>
            <person name="Wylensek D."/>
            <person name="Hitch T.C.A."/>
            <person name="Clavel T."/>
        </authorList>
    </citation>
    <scope>NUCLEOTIDE SEQUENCE [LARGE SCALE GENOMIC DNA]</scope>
    <source>
        <strain evidence="3 4">68-1-5</strain>
    </source>
</reference>
<dbReference type="EMBL" id="VULY01000018">
    <property type="protein sequence ID" value="MSR93436.1"/>
    <property type="molecule type" value="Genomic_DNA"/>
</dbReference>
<sequence>MADGRIHIVAAPGSGKTTLGIELIRRQKEKALVLVPTVTIREQWIARIREAFLCEGVEEEVYLSQNLREPKEITVATYQALHSAMTRFRGREETESEKEEPVEAGQEVDYSGFDLTAVMKETGIGVLCLDECHHLRNEWWKALEEFRREMKGLRVIALTATPPYDSTPAMWTKYIDMCGEIDEEITIPELVKEGSLCPHQDYVYFNYPTSEEEKEWKKFQERSKAMLQTLMEDGELLNAVRGHKGLIGQMEEELLLSDPAYLSSILIYLQSKGVPFPERLQRLLGAKRLPKMDVGWMERLLQGFLYHDAESYLCDKMYREMLEDRLKRQGLLEKKKVILTTSAAVEKLLTNSLGKINSIRKIVFHEYETMGEGLRLLVLTDYIRRECEGILGDSGSDVNLLGVLPFFEMLRRESAKRQASLRLGVLCGSIVIIPAEAKEALLQEIGEADRVAFGRAGSLSEAEYLKVTAVGEGHFLTAAVTAIFSKGYIQTLIGTKSLLGEGWDSPCVNALILASFVGSFMLSNQMRGRAIRVWKDNPDKTSNIWHLVCLKPQKEARKDSEEEISEDFRLLGRRMEQFLGLHDREETIESGIQRLSVIKPPFHKPQVQSINKRMLEMSSQRSCLKQRWEKALVIYEAMEVAVETEVKETFVTKVAFFDALLNLVLAIGLTMAATVLLLLPVNPVLTFAGYFLVVIGGGWAMTRFPKVFMLGSPLRRLKAFGEGIRRAMEEQQMLAETRCKVETETFSPEVHTLYLSGGTGRDKALFAQCVHEFFTALDNQRYILVKKEKRRGIDSFYAVPECFARKKEMAEAFAKCMKPYIGSYDCVYTRNEAGRKLLLEGRVKALANREERCLSRKKVKGALE</sequence>
<dbReference type="Pfam" id="PF04851">
    <property type="entry name" value="ResIII"/>
    <property type="match status" value="1"/>
</dbReference>
<feature type="domain" description="Helicase ATP-binding" evidence="2">
    <location>
        <begin position="1"/>
        <end position="180"/>
    </location>
</feature>
<dbReference type="PROSITE" id="PS51192">
    <property type="entry name" value="HELICASE_ATP_BIND_1"/>
    <property type="match status" value="1"/>
</dbReference>
<dbReference type="AlphaFoldDB" id="A0A6N7V0P7"/>
<dbReference type="SMART" id="SM00487">
    <property type="entry name" value="DEXDc"/>
    <property type="match status" value="1"/>
</dbReference>
<keyword evidence="4" id="KW-1185">Reference proteome</keyword>
<feature type="transmembrane region" description="Helical" evidence="1">
    <location>
        <begin position="687"/>
        <end position="708"/>
    </location>
</feature>
<organism evidence="3 4">
    <name type="scientific">Suipraeoptans intestinalis</name>
    <dbReference type="NCBI Taxonomy" id="2606628"/>
    <lineage>
        <taxon>Bacteria</taxon>
        <taxon>Bacillati</taxon>
        <taxon>Bacillota</taxon>
        <taxon>Clostridia</taxon>
        <taxon>Lachnospirales</taxon>
        <taxon>Lachnospiraceae</taxon>
        <taxon>Suipraeoptans</taxon>
    </lineage>
</organism>
<proteinExistence type="predicted"/>
<dbReference type="Gene3D" id="3.40.50.300">
    <property type="entry name" value="P-loop containing nucleotide triphosphate hydrolases"/>
    <property type="match status" value="2"/>
</dbReference>
<keyword evidence="1" id="KW-1133">Transmembrane helix</keyword>
<name>A0A6N7V0P7_9FIRM</name>
<evidence type="ECO:0000313" key="3">
    <source>
        <dbReference type="EMBL" id="MSR93436.1"/>
    </source>
</evidence>
<dbReference type="CDD" id="cd18785">
    <property type="entry name" value="SF2_C"/>
    <property type="match status" value="1"/>
</dbReference>
<gene>
    <name evidence="3" type="ORF">FYJ34_03910</name>
</gene>
<dbReference type="RefSeq" id="WP_154476434.1">
    <property type="nucleotide sequence ID" value="NZ_VULY01000018.1"/>
</dbReference>